<evidence type="ECO:0000256" key="1">
    <source>
        <dbReference type="SAM" id="MobiDB-lite"/>
    </source>
</evidence>
<feature type="region of interest" description="Disordered" evidence="1">
    <location>
        <begin position="124"/>
        <end position="162"/>
    </location>
</feature>
<gene>
    <name evidence="2" type="ORF">B0A52_10061</name>
</gene>
<feature type="compositionally biased region" description="Polar residues" evidence="1">
    <location>
        <begin position="149"/>
        <end position="162"/>
    </location>
</feature>
<name>A0A438MSW5_EXOME</name>
<protein>
    <submittedName>
        <fullName evidence="2">Uncharacterized protein</fullName>
    </submittedName>
</protein>
<dbReference type="AlphaFoldDB" id="A0A438MSW5"/>
<organism evidence="2 3">
    <name type="scientific">Exophiala mesophila</name>
    <name type="common">Black yeast-like fungus</name>
    <dbReference type="NCBI Taxonomy" id="212818"/>
    <lineage>
        <taxon>Eukaryota</taxon>
        <taxon>Fungi</taxon>
        <taxon>Dikarya</taxon>
        <taxon>Ascomycota</taxon>
        <taxon>Pezizomycotina</taxon>
        <taxon>Eurotiomycetes</taxon>
        <taxon>Chaetothyriomycetidae</taxon>
        <taxon>Chaetothyriales</taxon>
        <taxon>Herpotrichiellaceae</taxon>
        <taxon>Exophiala</taxon>
    </lineage>
</organism>
<dbReference type="VEuPathDB" id="FungiDB:PV10_01476"/>
<sequence length="199" mass="22117">MLQTYLYPMPSTQHALSVATALQKKFTSRLIARLVETEAVLTRLLAVVPDELLASSFREASPHQDAPTLRTKTQKLGIGQRPSTEDGYGLAYWDRFPLDSPESVRQWERDKAAKSLARAQDRANLEGEQFGSPPPAPEEDSTYPLPLHDTQSPESIFTSASTPANEPAIANSLMSANVAPGQNLLRTRFEEDFEAQYVW</sequence>
<reference evidence="2 3" key="1">
    <citation type="submission" date="2017-03" db="EMBL/GenBank/DDBJ databases">
        <title>Genomes of endolithic fungi from Antarctica.</title>
        <authorList>
            <person name="Coleine C."/>
            <person name="Masonjones S."/>
            <person name="Stajich J.E."/>
        </authorList>
    </citation>
    <scope>NUCLEOTIDE SEQUENCE [LARGE SCALE GENOMIC DNA]</scope>
    <source>
        <strain evidence="2 3">CCFEE 6314</strain>
    </source>
</reference>
<evidence type="ECO:0000313" key="3">
    <source>
        <dbReference type="Proteomes" id="UP000288859"/>
    </source>
</evidence>
<dbReference type="Proteomes" id="UP000288859">
    <property type="component" value="Unassembled WGS sequence"/>
</dbReference>
<evidence type="ECO:0000313" key="2">
    <source>
        <dbReference type="EMBL" id="RVX66127.1"/>
    </source>
</evidence>
<accession>A0A438MSW5</accession>
<dbReference type="OrthoDB" id="10261408at2759"/>
<proteinExistence type="predicted"/>
<dbReference type="EMBL" id="NAJM01000069">
    <property type="protein sequence ID" value="RVX66127.1"/>
    <property type="molecule type" value="Genomic_DNA"/>
</dbReference>
<comment type="caution">
    <text evidence="2">The sequence shown here is derived from an EMBL/GenBank/DDBJ whole genome shotgun (WGS) entry which is preliminary data.</text>
</comment>